<gene>
    <name evidence="2" type="ORF">HJG63_008493</name>
</gene>
<proteinExistence type="predicted"/>
<protein>
    <submittedName>
        <fullName evidence="2">Uncharacterized protein</fullName>
    </submittedName>
</protein>
<feature type="region of interest" description="Disordered" evidence="1">
    <location>
        <begin position="101"/>
        <end position="136"/>
    </location>
</feature>
<feature type="compositionally biased region" description="Basic and acidic residues" evidence="1">
    <location>
        <begin position="49"/>
        <end position="59"/>
    </location>
</feature>
<comment type="caution">
    <text evidence="2">The sequence shown here is derived from an EMBL/GenBank/DDBJ whole genome shotgun (WGS) entry which is preliminary data.</text>
</comment>
<dbReference type="AlphaFoldDB" id="A0A7J8DI16"/>
<organism evidence="2 3">
    <name type="scientific">Rousettus aegyptiacus</name>
    <name type="common">Egyptian fruit bat</name>
    <name type="synonym">Pteropus aegyptiacus</name>
    <dbReference type="NCBI Taxonomy" id="9407"/>
    <lineage>
        <taxon>Eukaryota</taxon>
        <taxon>Metazoa</taxon>
        <taxon>Chordata</taxon>
        <taxon>Craniata</taxon>
        <taxon>Vertebrata</taxon>
        <taxon>Euteleostomi</taxon>
        <taxon>Mammalia</taxon>
        <taxon>Eutheria</taxon>
        <taxon>Laurasiatheria</taxon>
        <taxon>Chiroptera</taxon>
        <taxon>Yinpterochiroptera</taxon>
        <taxon>Pteropodoidea</taxon>
        <taxon>Pteropodidae</taxon>
        <taxon>Rousettinae</taxon>
        <taxon>Rousettus</taxon>
    </lineage>
</organism>
<evidence type="ECO:0000313" key="2">
    <source>
        <dbReference type="EMBL" id="KAF6422649.1"/>
    </source>
</evidence>
<evidence type="ECO:0000256" key="1">
    <source>
        <dbReference type="SAM" id="MobiDB-lite"/>
    </source>
</evidence>
<keyword evidence="3" id="KW-1185">Reference proteome</keyword>
<name>A0A7J8DI16_ROUAE</name>
<feature type="compositionally biased region" description="Polar residues" evidence="1">
    <location>
        <begin position="103"/>
        <end position="118"/>
    </location>
</feature>
<accession>A0A7J8DI16</accession>
<reference evidence="2 3" key="1">
    <citation type="journal article" date="2020" name="Nature">
        <title>Six reference-quality genomes reveal evolution of bat adaptations.</title>
        <authorList>
            <person name="Jebb D."/>
            <person name="Huang Z."/>
            <person name="Pippel M."/>
            <person name="Hughes G.M."/>
            <person name="Lavrichenko K."/>
            <person name="Devanna P."/>
            <person name="Winkler S."/>
            <person name="Jermiin L.S."/>
            <person name="Skirmuntt E.C."/>
            <person name="Katzourakis A."/>
            <person name="Burkitt-Gray L."/>
            <person name="Ray D.A."/>
            <person name="Sullivan K.A.M."/>
            <person name="Roscito J.G."/>
            <person name="Kirilenko B.M."/>
            <person name="Davalos L.M."/>
            <person name="Corthals A.P."/>
            <person name="Power M.L."/>
            <person name="Jones G."/>
            <person name="Ransome R.D."/>
            <person name="Dechmann D.K.N."/>
            <person name="Locatelli A.G."/>
            <person name="Puechmaille S.J."/>
            <person name="Fedrigo O."/>
            <person name="Jarvis E.D."/>
            <person name="Hiller M."/>
            <person name="Vernes S.C."/>
            <person name="Myers E.W."/>
            <person name="Teeling E.C."/>
        </authorList>
    </citation>
    <scope>NUCLEOTIDE SEQUENCE [LARGE SCALE GENOMIC DNA]</scope>
    <source>
        <strain evidence="2">MRouAeg1</strain>
        <tissue evidence="2">Muscle</tissue>
    </source>
</reference>
<feature type="region of interest" description="Disordered" evidence="1">
    <location>
        <begin position="43"/>
        <end position="68"/>
    </location>
</feature>
<dbReference type="Proteomes" id="UP000593571">
    <property type="component" value="Unassembled WGS sequence"/>
</dbReference>
<evidence type="ECO:0000313" key="3">
    <source>
        <dbReference type="Proteomes" id="UP000593571"/>
    </source>
</evidence>
<dbReference type="EMBL" id="JACASE010000012">
    <property type="protein sequence ID" value="KAF6422649.1"/>
    <property type="molecule type" value="Genomic_DNA"/>
</dbReference>
<sequence length="136" mass="14825">MHFFLSFQRNVIFIAGHSFSVLRGHRVRIRLARLTRCLDGEAEAPATPRHGEGRREGRRGGAHGRAPASCTRAAAVALSRSEPCLCCTSVLVDGATSPALWSGTRSSPNSMAQQTSHARSAHRHTSFLWVRNGPRP</sequence>